<dbReference type="EMBL" id="CP146284">
    <property type="protein sequence ID" value="WWV67382.1"/>
    <property type="molecule type" value="Genomic_DNA"/>
</dbReference>
<dbReference type="SUPFAM" id="SSF53448">
    <property type="entry name" value="Nucleotide-diphospho-sugar transferases"/>
    <property type="match status" value="1"/>
</dbReference>
<dbReference type="InterPro" id="IPR050834">
    <property type="entry name" value="Glycosyltransf_2"/>
</dbReference>
<evidence type="ECO:0000313" key="3">
    <source>
        <dbReference type="Proteomes" id="UP001320603"/>
    </source>
</evidence>
<accession>A0ABZ2INB6</accession>
<dbReference type="PANTHER" id="PTHR43685">
    <property type="entry name" value="GLYCOSYLTRANSFERASE"/>
    <property type="match status" value="1"/>
</dbReference>
<gene>
    <name evidence="2" type="ORF">NEE14_005250</name>
</gene>
<feature type="domain" description="Glycosyltransferase 2-like" evidence="1">
    <location>
        <begin position="235"/>
        <end position="366"/>
    </location>
</feature>
<dbReference type="CDD" id="cd00761">
    <property type="entry name" value="Glyco_tranf_GTA_type"/>
    <property type="match status" value="1"/>
</dbReference>
<organism evidence="2 3">
    <name type="scientific">Parabacteroides absconsus</name>
    <dbReference type="NCBI Taxonomy" id="2951805"/>
    <lineage>
        <taxon>Bacteria</taxon>
        <taxon>Pseudomonadati</taxon>
        <taxon>Bacteroidota</taxon>
        <taxon>Bacteroidia</taxon>
        <taxon>Bacteroidales</taxon>
        <taxon>Tannerellaceae</taxon>
        <taxon>Parabacteroides</taxon>
    </lineage>
</organism>
<evidence type="ECO:0000313" key="2">
    <source>
        <dbReference type="EMBL" id="WWV67382.1"/>
    </source>
</evidence>
<keyword evidence="3" id="KW-1185">Reference proteome</keyword>
<sequence length="476" mass="54943">MEKRITCFVMRQDPAVARMNEDAFLSQALVSNVVVFDMPQGPSAWSRELLNDLAVSAQSDYILLSLSPDRFVLGAWALERMCEIADSTGADCLYADYYDEKDGQLIPHPLIACQTGSLRNDFDFGKLLFIRSSAFVQAVKAIQQDWQYAALYALRLNLSEKTPLVHVNEFLYRAEEHDWRKSGDKIFDYVDPRNRAVQLEMEQVCTGYLKRIGAYLKPEFKAIDFSEESFPVEASVIIPVRNRVRTIEDAIRSVLNQQTNFPFNLIVIDNHSTDGTTEVVDRYQSDSRLIHLIPQRTDLGIGGCWNEGIHHPRCGKFAVQLDSDDLYSSESTLQQIVDTFYQQQCAMVVGTYRMTNFKLEEIPPGVIDHREWTPENGRNNALRINGLGAPRAFYTPLIRQINFPNTSYGEDYAVGLRISREYQIGRIYNVLYLCRRWEDNSDAMLSREKMNQYNVYKDRIRTWELEARIRKNRQSL</sequence>
<dbReference type="InterPro" id="IPR001173">
    <property type="entry name" value="Glyco_trans_2-like"/>
</dbReference>
<dbReference type="EC" id="2.4.-.-" evidence="2"/>
<evidence type="ECO:0000259" key="1">
    <source>
        <dbReference type="Pfam" id="PF00535"/>
    </source>
</evidence>
<dbReference type="Pfam" id="PF00535">
    <property type="entry name" value="Glycos_transf_2"/>
    <property type="match status" value="1"/>
</dbReference>
<dbReference type="GO" id="GO:0016757">
    <property type="term" value="F:glycosyltransferase activity"/>
    <property type="evidence" value="ECO:0007669"/>
    <property type="project" value="UniProtKB-KW"/>
</dbReference>
<protein>
    <submittedName>
        <fullName evidence="2">Glycosyltransferase family A protein</fullName>
        <ecNumber evidence="2">2.4.-.-</ecNumber>
    </submittedName>
</protein>
<dbReference type="PANTHER" id="PTHR43685:SF2">
    <property type="entry name" value="GLYCOSYLTRANSFERASE 2-LIKE DOMAIN-CONTAINING PROTEIN"/>
    <property type="match status" value="1"/>
</dbReference>
<keyword evidence="2" id="KW-0328">Glycosyltransferase</keyword>
<proteinExistence type="predicted"/>
<dbReference type="RefSeq" id="WP_251966850.1">
    <property type="nucleotide sequence ID" value="NZ_CP146284.1"/>
</dbReference>
<name>A0ABZ2INB6_9BACT</name>
<dbReference type="Gene3D" id="3.90.550.10">
    <property type="entry name" value="Spore Coat Polysaccharide Biosynthesis Protein SpsA, Chain A"/>
    <property type="match status" value="1"/>
</dbReference>
<keyword evidence="2" id="KW-0808">Transferase</keyword>
<dbReference type="InterPro" id="IPR029044">
    <property type="entry name" value="Nucleotide-diphossugar_trans"/>
</dbReference>
<reference evidence="2 3" key="1">
    <citation type="submission" date="2024-02" db="EMBL/GenBank/DDBJ databases">
        <title>Whole genome sequencing of Parabacteroides sp. AD58.</title>
        <authorList>
            <person name="Chaplin A.V."/>
            <person name="Pikina A.P."/>
            <person name="Sokolova S.R."/>
            <person name="Korostin D.O."/>
            <person name="Efimov B.A."/>
        </authorList>
    </citation>
    <scope>NUCLEOTIDE SEQUENCE [LARGE SCALE GENOMIC DNA]</scope>
    <source>
        <strain evidence="2 3">AD58</strain>
    </source>
</reference>
<dbReference type="Proteomes" id="UP001320603">
    <property type="component" value="Chromosome"/>
</dbReference>